<keyword evidence="2" id="KW-0378">Hydrolase</keyword>
<keyword evidence="2" id="KW-0479">Metal-binding</keyword>
<dbReference type="InterPro" id="IPR000998">
    <property type="entry name" value="MAM_dom"/>
</dbReference>
<comment type="cofactor">
    <cofactor evidence="2">
        <name>Zn(2+)</name>
        <dbReference type="ChEBI" id="CHEBI:29105"/>
    </cofactor>
    <text evidence="2">Binds 1 zinc ion per subunit.</text>
</comment>
<evidence type="ECO:0000256" key="2">
    <source>
        <dbReference type="RuleBase" id="RU361183"/>
    </source>
</evidence>
<comment type="caution">
    <text evidence="4">The sequence shown here is derived from an EMBL/GenBank/DDBJ whole genome shotgun (WGS) entry which is preliminary data.</text>
</comment>
<dbReference type="PROSITE" id="PS51864">
    <property type="entry name" value="ASTACIN"/>
    <property type="match status" value="1"/>
</dbReference>
<dbReference type="EMBL" id="NCKU01017163">
    <property type="protein sequence ID" value="RWR99041.1"/>
    <property type="molecule type" value="Genomic_DNA"/>
</dbReference>
<dbReference type="Proteomes" id="UP000285301">
    <property type="component" value="Unassembled WGS sequence"/>
</dbReference>
<evidence type="ECO:0000313" key="4">
    <source>
        <dbReference type="EMBL" id="RWR99041.1"/>
    </source>
</evidence>
<feature type="domain" description="Peptidase M12A" evidence="3">
    <location>
        <begin position="1"/>
        <end position="105"/>
    </location>
</feature>
<dbReference type="InterPro" id="IPR001506">
    <property type="entry name" value="Peptidase_M12A"/>
</dbReference>
<dbReference type="PANTHER" id="PTHR10127:SF850">
    <property type="entry name" value="METALLOENDOPEPTIDASE"/>
    <property type="match status" value="1"/>
</dbReference>
<evidence type="ECO:0000259" key="3">
    <source>
        <dbReference type="PROSITE" id="PS51864"/>
    </source>
</evidence>
<dbReference type="Pfam" id="PF01400">
    <property type="entry name" value="Astacin"/>
    <property type="match status" value="1"/>
</dbReference>
<dbReference type="PANTHER" id="PTHR10127">
    <property type="entry name" value="DISCOIDIN, CUB, EGF, LAMININ , AND ZINC METALLOPROTEASE DOMAIN CONTAINING"/>
    <property type="match status" value="1"/>
</dbReference>
<keyword evidence="2" id="KW-0645">Protease</keyword>
<dbReference type="Gene3D" id="2.60.120.200">
    <property type="match status" value="1"/>
</dbReference>
<reference evidence="4 5" key="1">
    <citation type="journal article" date="2018" name="Gigascience">
        <title>Genomes of trombidid mites reveal novel predicted allergens and laterally-transferred genes associated with secondary metabolism.</title>
        <authorList>
            <person name="Dong X."/>
            <person name="Chaisiri K."/>
            <person name="Xia D."/>
            <person name="Armstrong S.D."/>
            <person name="Fang Y."/>
            <person name="Donnelly M.J."/>
            <person name="Kadowaki T."/>
            <person name="McGarry J.W."/>
            <person name="Darby A.C."/>
            <person name="Makepeace B.L."/>
        </authorList>
    </citation>
    <scope>NUCLEOTIDE SEQUENCE [LARGE SCALE GENOMIC DNA]</scope>
    <source>
        <strain evidence="4">UoL-WK</strain>
    </source>
</reference>
<dbReference type="Gene3D" id="3.40.390.10">
    <property type="entry name" value="Collagenase (Catalytic Domain)"/>
    <property type="match status" value="1"/>
</dbReference>
<dbReference type="PRINTS" id="PR00480">
    <property type="entry name" value="ASTACIN"/>
</dbReference>
<protein>
    <recommendedName>
        <fullName evidence="2">Metalloendopeptidase</fullName>
        <ecNumber evidence="2">3.4.24.-</ecNumber>
    </recommendedName>
</protein>
<name>A0A3S3NGX2_9ACAR</name>
<dbReference type="OrthoDB" id="291007at2759"/>
<proteinExistence type="predicted"/>
<dbReference type="GO" id="GO:0016020">
    <property type="term" value="C:membrane"/>
    <property type="evidence" value="ECO:0007669"/>
    <property type="project" value="InterPro"/>
</dbReference>
<dbReference type="EC" id="3.4.24.-" evidence="2"/>
<dbReference type="Pfam" id="PF00629">
    <property type="entry name" value="MAM"/>
    <property type="match status" value="1"/>
</dbReference>
<organism evidence="4 5">
    <name type="scientific">Dinothrombium tinctorium</name>
    <dbReference type="NCBI Taxonomy" id="1965070"/>
    <lineage>
        <taxon>Eukaryota</taxon>
        <taxon>Metazoa</taxon>
        <taxon>Ecdysozoa</taxon>
        <taxon>Arthropoda</taxon>
        <taxon>Chelicerata</taxon>
        <taxon>Arachnida</taxon>
        <taxon>Acari</taxon>
        <taxon>Acariformes</taxon>
        <taxon>Trombidiformes</taxon>
        <taxon>Prostigmata</taxon>
        <taxon>Anystina</taxon>
        <taxon>Parasitengona</taxon>
        <taxon>Trombidioidea</taxon>
        <taxon>Trombidiidae</taxon>
        <taxon>Dinothrombium</taxon>
    </lineage>
</organism>
<accession>A0A3S3NGX2</accession>
<keyword evidence="5" id="KW-1185">Reference proteome</keyword>
<dbReference type="InterPro" id="IPR024079">
    <property type="entry name" value="MetalloPept_cat_dom_sf"/>
</dbReference>
<evidence type="ECO:0000313" key="5">
    <source>
        <dbReference type="Proteomes" id="UP000285301"/>
    </source>
</evidence>
<feature type="non-terminal residue" evidence="4">
    <location>
        <position position="358"/>
    </location>
</feature>
<dbReference type="GO" id="GO:0046872">
    <property type="term" value="F:metal ion binding"/>
    <property type="evidence" value="ECO:0007669"/>
    <property type="project" value="UniProtKB-KW"/>
</dbReference>
<gene>
    <name evidence="4" type="ORF">B4U79_00792</name>
</gene>
<dbReference type="SUPFAM" id="SSF55486">
    <property type="entry name" value="Metalloproteases ('zincins'), catalytic domain"/>
    <property type="match status" value="1"/>
</dbReference>
<dbReference type="STRING" id="1965070.A0A3S3NGX2"/>
<comment type="caution">
    <text evidence="1">Lacks conserved residue(s) required for the propagation of feature annotation.</text>
</comment>
<evidence type="ECO:0000256" key="1">
    <source>
        <dbReference type="PROSITE-ProRule" id="PRU01211"/>
    </source>
</evidence>
<keyword evidence="2" id="KW-0482">Metalloprotease</keyword>
<sequence>MHALGFMHEHQRPDRDQYITINWDNLKTGQEKNFEKEFDPWLQRKLNYSEMFPYDTHSILHYPSYLQTKNKNIPTITLKNGGIISKATSLSEMDVKKLKFFFNCTAVDINFNKRLEKIETKPAPEQYCLKMAREQLRRLKYYCMPRSKVLLSITFEEKNFRTHSTQAFYYELWHLNFGKTPSTHNENESNSNFYLHLGESFFSYRNYVPLNIFYEIFKKGYSPTRREYNSKYTLPEVRFPENETHACISFKYKFWGNNYAFLEVGIKRPDRKFLEFFSPDNKIISTTTFQEHSEWKNGNFRLPFQSNSTKAIFSFGGRVRQGGNIAIDDILGYRCQPVGLNDLFLTRPNHPGLLARPK</sequence>
<dbReference type="GO" id="GO:0004222">
    <property type="term" value="F:metalloendopeptidase activity"/>
    <property type="evidence" value="ECO:0007669"/>
    <property type="project" value="UniProtKB-UniRule"/>
</dbReference>
<keyword evidence="2" id="KW-0862">Zinc</keyword>
<dbReference type="GO" id="GO:0006508">
    <property type="term" value="P:proteolysis"/>
    <property type="evidence" value="ECO:0007669"/>
    <property type="project" value="UniProtKB-KW"/>
</dbReference>
<dbReference type="AlphaFoldDB" id="A0A3S3NGX2"/>